<dbReference type="InterPro" id="IPR002104">
    <property type="entry name" value="Integrase_catalytic"/>
</dbReference>
<feature type="domain" description="Core-binding (CB)" evidence="6">
    <location>
        <begin position="62"/>
        <end position="148"/>
    </location>
</feature>
<keyword evidence="8" id="KW-1185">Reference proteome</keyword>
<comment type="caution">
    <text evidence="7">The sequence shown here is derived from an EMBL/GenBank/DDBJ whole genome shotgun (WGS) entry which is preliminary data.</text>
</comment>
<reference evidence="7 8" key="1">
    <citation type="submission" date="2016-12" db="EMBL/GenBank/DDBJ databases">
        <title>Diversity of luminous bacteria.</title>
        <authorList>
            <person name="Yoshizawa S."/>
            <person name="Kogure K."/>
        </authorList>
    </citation>
    <scope>NUCLEOTIDE SEQUENCE [LARGE SCALE GENOMIC DNA]</scope>
    <source>
        <strain evidence="7 8">LC2-408</strain>
    </source>
</reference>
<evidence type="ECO:0000313" key="7">
    <source>
        <dbReference type="EMBL" id="PQJ63626.1"/>
    </source>
</evidence>
<name>A0A2S7VN90_9VIBR</name>
<dbReference type="Proteomes" id="UP000238707">
    <property type="component" value="Unassembled WGS sequence"/>
</dbReference>
<feature type="domain" description="Tyr recombinase" evidence="5">
    <location>
        <begin position="170"/>
        <end position="336"/>
    </location>
</feature>
<dbReference type="Gene3D" id="1.10.443.10">
    <property type="entry name" value="Intergrase catalytic core"/>
    <property type="match status" value="1"/>
</dbReference>
<dbReference type="PANTHER" id="PTHR30349:SF93">
    <property type="entry name" value="FELS-2 PROPHAGE PROTEIN"/>
    <property type="match status" value="1"/>
</dbReference>
<dbReference type="GO" id="GO:0006310">
    <property type="term" value="P:DNA recombination"/>
    <property type="evidence" value="ECO:0007669"/>
    <property type="project" value="UniProtKB-KW"/>
</dbReference>
<evidence type="ECO:0000256" key="1">
    <source>
        <dbReference type="ARBA" id="ARBA00022908"/>
    </source>
</evidence>
<evidence type="ECO:0000256" key="3">
    <source>
        <dbReference type="ARBA" id="ARBA00023172"/>
    </source>
</evidence>
<dbReference type="SUPFAM" id="SSF56349">
    <property type="entry name" value="DNA breaking-rejoining enzymes"/>
    <property type="match status" value="1"/>
</dbReference>
<accession>A0A2S7VN90</accession>
<dbReference type="CDD" id="cd00796">
    <property type="entry name" value="INT_Rci_Hp1_C"/>
    <property type="match status" value="1"/>
</dbReference>
<dbReference type="InterPro" id="IPR013762">
    <property type="entry name" value="Integrase-like_cat_sf"/>
</dbReference>
<sequence length="342" mass="39183">MSVRNLKDGSKKTWICECYPSGRDGKRIRKRFATKGEATAFEHFTMSEVNDKPWLADKVDNRRLKDLLDTWWEVHGHTVKTGQNSYHLMAKTITMLNNPIAHLFTKKDYLAYRANRVSYHRNHPNVAISSSTQNIELKTLRSMFNRLIKYDVWKLPNPLADIELVKIAEKELSYLTKEQIHNVLSALAADDSLPAKQIHVVAKICLATGCRIGEALSLKHSQITKYKLTFTETKGKKNRSVPISPTLYEEILRNSVSSHAIFNVNYKKAWMCVKRALPNHVPAGQATHVFRHTFASHFMMNGGDILVLQRILGHQKIEQTMTYSHFAPEHLIQAVELNPLEN</sequence>
<evidence type="ECO:0000256" key="4">
    <source>
        <dbReference type="PROSITE-ProRule" id="PRU01248"/>
    </source>
</evidence>
<dbReference type="PROSITE" id="PS51900">
    <property type="entry name" value="CB"/>
    <property type="match status" value="1"/>
</dbReference>
<proteinExistence type="predicted"/>
<evidence type="ECO:0000256" key="2">
    <source>
        <dbReference type="ARBA" id="ARBA00023125"/>
    </source>
</evidence>
<dbReference type="RefSeq" id="WP_105023398.1">
    <property type="nucleotide sequence ID" value="NZ_MSCI01000001.1"/>
</dbReference>
<dbReference type="InterPro" id="IPR044068">
    <property type="entry name" value="CB"/>
</dbReference>
<evidence type="ECO:0000313" key="8">
    <source>
        <dbReference type="Proteomes" id="UP000238707"/>
    </source>
</evidence>
<evidence type="ECO:0000259" key="6">
    <source>
        <dbReference type="PROSITE" id="PS51900"/>
    </source>
</evidence>
<dbReference type="InterPro" id="IPR011010">
    <property type="entry name" value="DNA_brk_join_enz"/>
</dbReference>
<gene>
    <name evidence="7" type="ORF">BTO10_02070</name>
</gene>
<keyword evidence="2 4" id="KW-0238">DNA-binding</keyword>
<evidence type="ECO:0000259" key="5">
    <source>
        <dbReference type="PROSITE" id="PS51898"/>
    </source>
</evidence>
<dbReference type="InterPro" id="IPR057084">
    <property type="entry name" value="Int_N"/>
</dbReference>
<organism evidence="7 8">
    <name type="scientific">Vibrio chagasii</name>
    <dbReference type="NCBI Taxonomy" id="170679"/>
    <lineage>
        <taxon>Bacteria</taxon>
        <taxon>Pseudomonadati</taxon>
        <taxon>Pseudomonadota</taxon>
        <taxon>Gammaproteobacteria</taxon>
        <taxon>Vibrionales</taxon>
        <taxon>Vibrionaceae</taxon>
        <taxon>Vibrio</taxon>
    </lineage>
</organism>
<dbReference type="AlphaFoldDB" id="A0A2S7VN90"/>
<dbReference type="EMBL" id="MSCI01000001">
    <property type="protein sequence ID" value="PQJ63626.1"/>
    <property type="molecule type" value="Genomic_DNA"/>
</dbReference>
<protein>
    <submittedName>
        <fullName evidence="7">Integrase</fullName>
    </submittedName>
</protein>
<dbReference type="PANTHER" id="PTHR30349">
    <property type="entry name" value="PHAGE INTEGRASE-RELATED"/>
    <property type="match status" value="1"/>
</dbReference>
<dbReference type="Pfam" id="PF00589">
    <property type="entry name" value="Phage_integrase"/>
    <property type="match status" value="1"/>
</dbReference>
<keyword evidence="3" id="KW-0233">DNA recombination</keyword>
<dbReference type="PROSITE" id="PS51898">
    <property type="entry name" value="TYR_RECOMBINASE"/>
    <property type="match status" value="1"/>
</dbReference>
<dbReference type="InterPro" id="IPR050090">
    <property type="entry name" value="Tyrosine_recombinase_XerCD"/>
</dbReference>
<dbReference type="Pfam" id="PF24624">
    <property type="entry name" value="Int_N"/>
    <property type="match status" value="1"/>
</dbReference>
<dbReference type="GO" id="GO:0003677">
    <property type="term" value="F:DNA binding"/>
    <property type="evidence" value="ECO:0007669"/>
    <property type="project" value="UniProtKB-UniRule"/>
</dbReference>
<keyword evidence="1" id="KW-0229">DNA integration</keyword>
<dbReference type="GO" id="GO:0015074">
    <property type="term" value="P:DNA integration"/>
    <property type="evidence" value="ECO:0007669"/>
    <property type="project" value="UniProtKB-KW"/>
</dbReference>